<accession>A0A3G2KVP6</accession>
<evidence type="ECO:0000256" key="3">
    <source>
        <dbReference type="PIRSR" id="PIRSR601613-1"/>
    </source>
</evidence>
<dbReference type="Pfam" id="PF01593">
    <property type="entry name" value="Amino_oxidase"/>
    <property type="match status" value="1"/>
</dbReference>
<comment type="similarity">
    <text evidence="4">Belongs to the flavin monoamine oxidase family.</text>
</comment>
<evidence type="ECO:0000313" key="9">
    <source>
        <dbReference type="Proteomes" id="UP001487740"/>
    </source>
</evidence>
<sequence>MNTRHPFVAAVFLSTLILDVVVEVSASPLGEAGSYCCTQRNHDAWTEIATEVDVVVVGGGVAGLTAINTLLNHNVTDVVLLEAQDRLGGRVRTYRQDGVVVEDGAEWIHGDERNALHRLASSLLELDENPPADDDWDWHWVTEEGQPGRVLDYAKLMKLFEETEQPGLLEPYYDTGYGYYYLDRFPEVFPPSTPHQEGLLHYLHQIVNSDEGTGSWLDMSAEDADQYEHQGEDFQWKNGYDTLITYLKETIPETVVHLSTPVTQVVWDCPEFPSQALVVTQNGKAFRARHILVTVPSAYLQKNHLTMFQPRLPSDFLHNLEGVRLGVANKIQVGWAEPWWGKGLYALDILWSHFNLPPHMCWLYSVVSAFSVHQQKAVVELFVTGNSSLYMEELQEDEVKDHVMHLIRKASGQAVPEPTFFRRTRWSRDPWTLGSYATYITVEGHEAGLRNHSQLAQPIKNSAGHTVLLWAGEHTHNTRYGTVDGAMDTGNAEALRILGLLKPSSP</sequence>
<dbReference type="InterPro" id="IPR001613">
    <property type="entry name" value="Flavin_amine_oxidase"/>
</dbReference>
<dbReference type="InterPro" id="IPR036188">
    <property type="entry name" value="FAD/NAD-bd_sf"/>
</dbReference>
<dbReference type="InterPro" id="IPR050281">
    <property type="entry name" value="Flavin_monoamine_oxidase"/>
</dbReference>
<evidence type="ECO:0000256" key="2">
    <source>
        <dbReference type="ARBA" id="ARBA00023002"/>
    </source>
</evidence>
<dbReference type="SUPFAM" id="SSF51905">
    <property type="entry name" value="FAD/NAD(P)-binding domain"/>
    <property type="match status" value="1"/>
</dbReference>
<feature type="domain" description="Amine oxidase" evidence="6">
    <location>
        <begin position="61"/>
        <end position="498"/>
    </location>
</feature>
<dbReference type="Gene3D" id="3.90.660.10">
    <property type="match status" value="1"/>
</dbReference>
<evidence type="ECO:0000256" key="4">
    <source>
        <dbReference type="RuleBase" id="RU362067"/>
    </source>
</evidence>
<dbReference type="GO" id="GO:0008131">
    <property type="term" value="F:primary methylamine oxidase activity"/>
    <property type="evidence" value="ECO:0007669"/>
    <property type="project" value="UniProtKB-ARBA"/>
</dbReference>
<dbReference type="Proteomes" id="UP001487740">
    <property type="component" value="Unassembled WGS sequence"/>
</dbReference>
<feature type="binding site" evidence="3">
    <location>
        <position position="262"/>
    </location>
    <ligand>
        <name>FAD</name>
        <dbReference type="ChEBI" id="CHEBI:57692"/>
    </ligand>
</feature>
<keyword evidence="5" id="KW-0732">Signal</keyword>
<dbReference type="EMBL" id="MG878093">
    <property type="protein sequence ID" value="AYN63914.1"/>
    <property type="molecule type" value="mRNA"/>
</dbReference>
<dbReference type="EC" id="1.4.3.-" evidence="4"/>
<dbReference type="SUPFAM" id="SSF54373">
    <property type="entry name" value="FAD-linked reductases, C-terminal domain"/>
    <property type="match status" value="1"/>
</dbReference>
<keyword evidence="9" id="KW-1185">Reference proteome</keyword>
<organism evidence="7">
    <name type="scientific">Scylla paramamosain</name>
    <name type="common">Mud crab</name>
    <dbReference type="NCBI Taxonomy" id="85552"/>
    <lineage>
        <taxon>Eukaryota</taxon>
        <taxon>Metazoa</taxon>
        <taxon>Ecdysozoa</taxon>
        <taxon>Arthropoda</taxon>
        <taxon>Crustacea</taxon>
        <taxon>Multicrustacea</taxon>
        <taxon>Malacostraca</taxon>
        <taxon>Eumalacostraca</taxon>
        <taxon>Eucarida</taxon>
        <taxon>Decapoda</taxon>
        <taxon>Pleocyemata</taxon>
        <taxon>Brachyura</taxon>
        <taxon>Eubrachyura</taxon>
        <taxon>Portunoidea</taxon>
        <taxon>Portunidae</taxon>
        <taxon>Portuninae</taxon>
        <taxon>Scylla</taxon>
    </lineage>
</organism>
<reference evidence="8 9" key="3">
    <citation type="submission" date="2023-03" db="EMBL/GenBank/DDBJ databases">
        <title>High-quality genome of Scylla paramamosain provides insights in environmental adaptation.</title>
        <authorList>
            <person name="Zhang L."/>
        </authorList>
    </citation>
    <scope>NUCLEOTIDE SEQUENCE [LARGE SCALE GENOMIC DNA]</scope>
    <source>
        <strain evidence="8">LZ_2023a</strain>
        <tissue evidence="8">Muscle</tissue>
    </source>
</reference>
<keyword evidence="2 4" id="KW-0560">Oxidoreductase</keyword>
<evidence type="ECO:0000259" key="6">
    <source>
        <dbReference type="Pfam" id="PF01593"/>
    </source>
</evidence>
<dbReference type="PANTHER" id="PTHR10742">
    <property type="entry name" value="FLAVIN MONOAMINE OXIDASE"/>
    <property type="match status" value="1"/>
</dbReference>
<feature type="binding site" evidence="3">
    <location>
        <position position="382"/>
    </location>
    <ligand>
        <name>substrate</name>
    </ligand>
</feature>
<reference evidence="7" key="2">
    <citation type="submission" date="2018-01" db="EMBL/GenBank/DDBJ databases">
        <authorList>
            <person name="Liu J.G."/>
            <person name="Zhao M."/>
            <person name="Ma L.B."/>
            <person name="Jiang K.J."/>
        </authorList>
    </citation>
    <scope>NUCLEOTIDE SEQUENCE</scope>
</reference>
<evidence type="ECO:0000256" key="5">
    <source>
        <dbReference type="SAM" id="SignalP"/>
    </source>
</evidence>
<feature type="chain" id="PRO_5044593447" description="Amine oxidase" evidence="5">
    <location>
        <begin position="27"/>
        <end position="506"/>
    </location>
</feature>
<dbReference type="PRINTS" id="PR00757">
    <property type="entry name" value="AMINEOXDASEF"/>
</dbReference>
<keyword evidence="4" id="KW-0274">FAD</keyword>
<feature type="signal peptide" evidence="5">
    <location>
        <begin position="1"/>
        <end position="26"/>
    </location>
</feature>
<evidence type="ECO:0000256" key="1">
    <source>
        <dbReference type="ARBA" id="ARBA00001974"/>
    </source>
</evidence>
<dbReference type="InterPro" id="IPR002937">
    <property type="entry name" value="Amino_oxidase"/>
</dbReference>
<protein>
    <recommendedName>
        <fullName evidence="4">Amine oxidase</fullName>
        <ecNumber evidence="4">1.4.3.-</ecNumber>
    </recommendedName>
</protein>
<dbReference type="EMBL" id="JARAKH010000012">
    <property type="protein sequence ID" value="KAK8398357.1"/>
    <property type="molecule type" value="Genomic_DNA"/>
</dbReference>
<comment type="cofactor">
    <cofactor evidence="1 4">
        <name>FAD</name>
        <dbReference type="ChEBI" id="CHEBI:57692"/>
    </cofactor>
</comment>
<evidence type="ECO:0000313" key="7">
    <source>
        <dbReference type="EMBL" id="AYN63914.1"/>
    </source>
</evidence>
<dbReference type="AlphaFoldDB" id="A0A3G2KVP6"/>
<dbReference type="Gene3D" id="3.50.50.60">
    <property type="entry name" value="FAD/NAD(P)-binding domain"/>
    <property type="match status" value="1"/>
</dbReference>
<dbReference type="PANTHER" id="PTHR10742:SF410">
    <property type="entry name" value="LYSINE-SPECIFIC HISTONE DEMETHYLASE 2"/>
    <property type="match status" value="1"/>
</dbReference>
<proteinExistence type="evidence at transcript level"/>
<evidence type="ECO:0000313" key="8">
    <source>
        <dbReference type="EMBL" id="KAK8398357.1"/>
    </source>
</evidence>
<reference evidence="7" key="1">
    <citation type="journal article" date="2018" name="PLoS ONE">
        <title>An amine oxidase gene from mud crab, Scylla paramamosain, regulates the neurotransmitters serotonin and dopamine in vitro.</title>
        <authorList>
            <person name="Liu J."/>
            <person name="Zhao M."/>
            <person name="Song W."/>
            <person name="Ma L."/>
            <person name="Li X."/>
            <person name="Zhang F."/>
            <person name="Diao L."/>
            <person name="Pi Y."/>
            <person name="Jiang K."/>
        </authorList>
    </citation>
    <scope>NUCLEOTIDE SEQUENCE</scope>
</reference>
<gene>
    <name evidence="8" type="ORF">O3P69_003917</name>
</gene>
<name>A0A3G2KVP6_SCYPA</name>
<feature type="binding site" evidence="3">
    <location>
        <begin position="82"/>
        <end position="83"/>
    </location>
    <ligand>
        <name>FAD</name>
        <dbReference type="ChEBI" id="CHEBI:57692"/>
    </ligand>
</feature>
<keyword evidence="4" id="KW-0285">Flavoprotein</keyword>